<evidence type="ECO:0000313" key="10">
    <source>
        <dbReference type="Proteomes" id="UP000177625"/>
    </source>
</evidence>
<gene>
    <name evidence="9" type="ORF">RSE6_09213</name>
</gene>
<keyword evidence="3 7" id="KW-0479">Metal-binding</keyword>
<evidence type="ECO:0000313" key="9">
    <source>
        <dbReference type="EMBL" id="CZT48509.1"/>
    </source>
</evidence>
<keyword evidence="4" id="KW-0560">Oxidoreductase</keyword>
<evidence type="ECO:0000256" key="4">
    <source>
        <dbReference type="ARBA" id="ARBA00023002"/>
    </source>
</evidence>
<feature type="transmembrane region" description="Helical" evidence="8">
    <location>
        <begin position="6"/>
        <end position="25"/>
    </location>
</feature>
<evidence type="ECO:0000256" key="8">
    <source>
        <dbReference type="SAM" id="Phobius"/>
    </source>
</evidence>
<dbReference type="GO" id="GO:0020037">
    <property type="term" value="F:heme binding"/>
    <property type="evidence" value="ECO:0007669"/>
    <property type="project" value="InterPro"/>
</dbReference>
<dbReference type="InterPro" id="IPR050121">
    <property type="entry name" value="Cytochrome_P450_monoxygenase"/>
</dbReference>
<evidence type="ECO:0000256" key="6">
    <source>
        <dbReference type="ARBA" id="ARBA00023033"/>
    </source>
</evidence>
<keyword evidence="8" id="KW-0472">Membrane</keyword>
<dbReference type="GO" id="GO:0005506">
    <property type="term" value="F:iron ion binding"/>
    <property type="evidence" value="ECO:0007669"/>
    <property type="project" value="InterPro"/>
</dbReference>
<comment type="similarity">
    <text evidence="2">Belongs to the cytochrome P450 family.</text>
</comment>
<dbReference type="SUPFAM" id="SSF48264">
    <property type="entry name" value="Cytochrome P450"/>
    <property type="match status" value="1"/>
</dbReference>
<feature type="transmembrane region" description="Helical" evidence="8">
    <location>
        <begin position="32"/>
        <end position="53"/>
    </location>
</feature>
<dbReference type="GO" id="GO:0016705">
    <property type="term" value="F:oxidoreductase activity, acting on paired donors, with incorporation or reduction of molecular oxygen"/>
    <property type="evidence" value="ECO:0007669"/>
    <property type="project" value="InterPro"/>
</dbReference>
<dbReference type="InterPro" id="IPR001128">
    <property type="entry name" value="Cyt_P450"/>
</dbReference>
<keyword evidence="10" id="KW-1185">Reference proteome</keyword>
<feature type="transmembrane region" description="Helical" evidence="8">
    <location>
        <begin position="65"/>
        <end position="87"/>
    </location>
</feature>
<dbReference type="AlphaFoldDB" id="A0A1E1MHE0"/>
<dbReference type="EMBL" id="FJVC01000337">
    <property type="protein sequence ID" value="CZT48509.1"/>
    <property type="molecule type" value="Genomic_DNA"/>
</dbReference>
<dbReference type="PRINTS" id="PR00463">
    <property type="entry name" value="EP450I"/>
</dbReference>
<dbReference type="Pfam" id="PF00067">
    <property type="entry name" value="p450"/>
    <property type="match status" value="1"/>
</dbReference>
<feature type="binding site" description="axial binding residue" evidence="7">
    <location>
        <position position="477"/>
    </location>
    <ligand>
        <name>heme</name>
        <dbReference type="ChEBI" id="CHEBI:30413"/>
    </ligand>
    <ligandPart>
        <name>Fe</name>
        <dbReference type="ChEBI" id="CHEBI:18248"/>
    </ligandPart>
</feature>
<keyword evidence="8" id="KW-1133">Transmembrane helix</keyword>
<keyword evidence="5 7" id="KW-0408">Iron</keyword>
<dbReference type="PANTHER" id="PTHR24305">
    <property type="entry name" value="CYTOCHROME P450"/>
    <property type="match status" value="1"/>
</dbReference>
<evidence type="ECO:0000256" key="3">
    <source>
        <dbReference type="ARBA" id="ARBA00022723"/>
    </source>
</evidence>
<protein>
    <recommendedName>
        <fullName evidence="11">Pisatin demethylase cytochrome P450</fullName>
    </recommendedName>
</protein>
<proteinExistence type="inferred from homology"/>
<evidence type="ECO:0000256" key="7">
    <source>
        <dbReference type="PIRSR" id="PIRSR602401-1"/>
    </source>
</evidence>
<evidence type="ECO:0000256" key="1">
    <source>
        <dbReference type="ARBA" id="ARBA00001971"/>
    </source>
</evidence>
<dbReference type="InterPro" id="IPR036396">
    <property type="entry name" value="Cyt_P450_sf"/>
</dbReference>
<dbReference type="GO" id="GO:0004497">
    <property type="term" value="F:monooxygenase activity"/>
    <property type="evidence" value="ECO:0007669"/>
    <property type="project" value="UniProtKB-KW"/>
</dbReference>
<accession>A0A1E1MHE0</accession>
<evidence type="ECO:0008006" key="11">
    <source>
        <dbReference type="Google" id="ProtNLM"/>
    </source>
</evidence>
<feature type="transmembrane region" description="Helical" evidence="8">
    <location>
        <begin position="337"/>
        <end position="359"/>
    </location>
</feature>
<evidence type="ECO:0000256" key="5">
    <source>
        <dbReference type="ARBA" id="ARBA00023004"/>
    </source>
</evidence>
<dbReference type="PANTHER" id="PTHR24305:SF187">
    <property type="entry name" value="P450, PUTATIVE (EUROFUNG)-RELATED"/>
    <property type="match status" value="1"/>
</dbReference>
<dbReference type="InterPro" id="IPR002401">
    <property type="entry name" value="Cyt_P450_E_grp-I"/>
</dbReference>
<comment type="cofactor">
    <cofactor evidence="1 7">
        <name>heme</name>
        <dbReference type="ChEBI" id="CHEBI:30413"/>
    </cofactor>
</comment>
<keyword evidence="7" id="KW-0349">Heme</keyword>
<dbReference type="Gene3D" id="1.10.630.10">
    <property type="entry name" value="Cytochrome P450"/>
    <property type="match status" value="1"/>
</dbReference>
<sequence>MSLLWIHEILLATILGILSHLLFFIKDELDQYAATIVAVFCVLCSILSALILLQELNLVRASALTNLLTATYLSSLGGSITLYRLAFHRTRAFPGRRLNAISKLFAAYKSIQAYQYHHVLANLHQKHGDIVRIRPNELSINSAEAHSILYGSNSECTKGPWYSLGGVGLNLHRTRDVYLHSKQRPFWEEAFSVEALDRWMVNLNCQVDRLIENISALDTFDMSSVLSSHGFDMMSAFTFSKGIEIPPPPDTAQALRLLSQSQQLLGSIGHVPWMYGIAKYLPLLLQSSTEFTKLADQKVNSRRARGEPTIPDLFSFLLETESNPLSAGFPLSWEARLAIVVGSKILSIIVTAASFYLAINPTLLASLRDDLDPLFHEGNFDPRKQHSGLDSILNESMRLQPPKPSGLQRVSPSEGLSIGNVFIPGNTICRMPHFVAWRDDRNLVEPDLFIPERWTTKKEMLIHPEVFKPLGSGDYDCVGRRLAWVQLRLTLALLVVNFDWELQAGVDATTWEIAGRIISRWSLTLCHSQFSVDRKGKKSFECL</sequence>
<dbReference type="Proteomes" id="UP000177625">
    <property type="component" value="Unassembled WGS sequence"/>
</dbReference>
<name>A0A1E1MHE0_RHYSE</name>
<keyword evidence="6" id="KW-0503">Monooxygenase</keyword>
<organism evidence="9 10">
    <name type="scientific">Rhynchosporium secalis</name>
    <name type="common">Barley scald fungus</name>
    <dbReference type="NCBI Taxonomy" id="38038"/>
    <lineage>
        <taxon>Eukaryota</taxon>
        <taxon>Fungi</taxon>
        <taxon>Dikarya</taxon>
        <taxon>Ascomycota</taxon>
        <taxon>Pezizomycotina</taxon>
        <taxon>Leotiomycetes</taxon>
        <taxon>Helotiales</taxon>
        <taxon>Ploettnerulaceae</taxon>
        <taxon>Rhynchosporium</taxon>
    </lineage>
</organism>
<reference evidence="10" key="1">
    <citation type="submission" date="2016-03" db="EMBL/GenBank/DDBJ databases">
        <authorList>
            <person name="Guldener U."/>
        </authorList>
    </citation>
    <scope>NUCLEOTIDE SEQUENCE [LARGE SCALE GENOMIC DNA]</scope>
</reference>
<keyword evidence="8" id="KW-0812">Transmembrane</keyword>
<evidence type="ECO:0000256" key="2">
    <source>
        <dbReference type="ARBA" id="ARBA00010617"/>
    </source>
</evidence>